<feature type="signal peptide" evidence="4">
    <location>
        <begin position="1"/>
        <end position="19"/>
    </location>
</feature>
<dbReference type="CDD" id="cd00206">
    <property type="entry name" value="TFP_snake_toxin"/>
    <property type="match status" value="1"/>
</dbReference>
<dbReference type="InterPro" id="IPR054131">
    <property type="entry name" value="Toxin_cobra-type"/>
</dbReference>
<feature type="chain" id="PRO_5002716832" evidence="4">
    <location>
        <begin position="20"/>
        <end position="85"/>
    </location>
</feature>
<sequence length="85" mass="9602">MKTLLLSLMVVGFVYLVSGDNRICYSCTRRPCWGLQHCAEGQNLCYEKKFKDDPFGMKTVKGCTDNCTIPGQNEKVTCCSYDKCN</sequence>
<evidence type="ECO:0000256" key="1">
    <source>
        <dbReference type="ARBA" id="ARBA00004613"/>
    </source>
</evidence>
<keyword evidence="4" id="KW-0732">Signal</keyword>
<comment type="subcellular location">
    <subcellularLocation>
        <location evidence="1">Secreted</location>
    </subcellularLocation>
</comment>
<reference evidence="5" key="1">
    <citation type="journal article" date="2007" name="Mol. Cell. Proteomics">
        <title>Evolution of an arsenal: structural and functional diversification of the venom system in the advanced snakes (Caenophidia).</title>
        <authorList>
            <person name="Fry B.G."/>
            <person name="Scheib H."/>
            <person name="van der Weerd L."/>
            <person name="Young B."/>
            <person name="McNaughtan J."/>
            <person name="Ramjan S.F.R."/>
            <person name="Vidal N."/>
            <person name="Poelmann R.E."/>
            <person name="Norman J.A."/>
        </authorList>
    </citation>
    <scope>NUCLEOTIDE SEQUENCE</scope>
    <source>
        <tissue evidence="5">Venom gland</tissue>
    </source>
</reference>
<dbReference type="SUPFAM" id="SSF57302">
    <property type="entry name" value="Snake toxin-like"/>
    <property type="match status" value="1"/>
</dbReference>
<proteinExistence type="evidence at transcript level"/>
<name>A7X3Q9_TRIBI</name>
<evidence type="ECO:0000256" key="4">
    <source>
        <dbReference type="SAM" id="SignalP"/>
    </source>
</evidence>
<organism evidence="5">
    <name type="scientific">Trimorphodon biscutatus</name>
    <name type="common">Western lyre snake</name>
    <dbReference type="NCBI Taxonomy" id="338818"/>
    <lineage>
        <taxon>Eukaryota</taxon>
        <taxon>Metazoa</taxon>
        <taxon>Chordata</taxon>
        <taxon>Craniata</taxon>
        <taxon>Vertebrata</taxon>
        <taxon>Euteleostomi</taxon>
        <taxon>Lepidosauria</taxon>
        <taxon>Squamata</taxon>
        <taxon>Bifurcata</taxon>
        <taxon>Unidentata</taxon>
        <taxon>Episquamata</taxon>
        <taxon>Toxicofera</taxon>
        <taxon>Serpentes</taxon>
        <taxon>Colubroidea</taxon>
        <taxon>Colubridae</taxon>
        <taxon>Colubrinae</taxon>
        <taxon>Trimorphodon</taxon>
    </lineage>
</organism>
<dbReference type="InterPro" id="IPR003571">
    <property type="entry name" value="Snake_3FTx"/>
</dbReference>
<accession>A7X3Q9</accession>
<protein>
    <submittedName>
        <fullName evidence="5">3FTx-Tri1</fullName>
    </submittedName>
</protein>
<evidence type="ECO:0000313" key="5">
    <source>
        <dbReference type="EMBL" id="ABU68475.1"/>
    </source>
</evidence>
<dbReference type="EMBL" id="EU029675">
    <property type="protein sequence ID" value="ABU68475.1"/>
    <property type="molecule type" value="mRNA"/>
</dbReference>
<dbReference type="Pfam" id="PF21947">
    <property type="entry name" value="Toxin_cobra-type"/>
    <property type="match status" value="1"/>
</dbReference>
<dbReference type="InterPro" id="IPR045860">
    <property type="entry name" value="Snake_toxin-like_sf"/>
</dbReference>
<evidence type="ECO:0000256" key="3">
    <source>
        <dbReference type="ARBA" id="ARBA00023157"/>
    </source>
</evidence>
<evidence type="ECO:0000256" key="2">
    <source>
        <dbReference type="ARBA" id="ARBA00022525"/>
    </source>
</evidence>
<dbReference type="GO" id="GO:0005576">
    <property type="term" value="C:extracellular region"/>
    <property type="evidence" value="ECO:0007669"/>
    <property type="project" value="UniProtKB-SubCell"/>
</dbReference>
<dbReference type="GO" id="GO:0090729">
    <property type="term" value="F:toxin activity"/>
    <property type="evidence" value="ECO:0007669"/>
    <property type="project" value="InterPro"/>
</dbReference>
<keyword evidence="3" id="KW-1015">Disulfide bond</keyword>
<dbReference type="AlphaFoldDB" id="A7X3Q9"/>
<dbReference type="Gene3D" id="2.10.60.10">
    <property type="entry name" value="CD59"/>
    <property type="match status" value="1"/>
</dbReference>
<keyword evidence="2" id="KW-0964">Secreted</keyword>